<dbReference type="EMBL" id="CP009454">
    <property type="protein sequence ID" value="AIR85706.1"/>
    <property type="molecule type" value="Genomic_DNA"/>
</dbReference>
<dbReference type="PANTHER" id="PTHR23028:SF53">
    <property type="entry name" value="ACYL_TRANSF_3 DOMAIN-CONTAINING PROTEIN"/>
    <property type="match status" value="1"/>
</dbReference>
<keyword evidence="3" id="KW-0012">Acyltransferase</keyword>
<feature type="transmembrane region" description="Helical" evidence="1">
    <location>
        <begin position="37"/>
        <end position="56"/>
    </location>
</feature>
<dbReference type="Pfam" id="PF01757">
    <property type="entry name" value="Acyl_transf_3"/>
    <property type="match status" value="1"/>
</dbReference>
<dbReference type="PANTHER" id="PTHR23028">
    <property type="entry name" value="ACETYLTRANSFERASE"/>
    <property type="match status" value="1"/>
</dbReference>
<feature type="transmembrane region" description="Helical" evidence="1">
    <location>
        <begin position="210"/>
        <end position="229"/>
    </location>
</feature>
<feature type="transmembrane region" description="Helical" evidence="1">
    <location>
        <begin position="154"/>
        <end position="174"/>
    </location>
</feature>
<gene>
    <name evidence="3" type="ORF">LH22_09610</name>
</gene>
<accession>A0ABM5RIB1</accession>
<feature type="transmembrane region" description="Helical" evidence="1">
    <location>
        <begin position="262"/>
        <end position="278"/>
    </location>
</feature>
<protein>
    <submittedName>
        <fullName evidence="3">Acyltransferase</fullName>
    </submittedName>
</protein>
<keyword evidence="4" id="KW-1185">Reference proteome</keyword>
<feature type="transmembrane region" description="Helical" evidence="1">
    <location>
        <begin position="126"/>
        <end position="145"/>
    </location>
</feature>
<organism evidence="3 4">
    <name type="scientific">Pantoea rwandensis</name>
    <dbReference type="NCBI Taxonomy" id="1076550"/>
    <lineage>
        <taxon>Bacteria</taxon>
        <taxon>Pseudomonadati</taxon>
        <taxon>Pseudomonadota</taxon>
        <taxon>Gammaproteobacteria</taxon>
        <taxon>Enterobacterales</taxon>
        <taxon>Erwiniaceae</taxon>
        <taxon>Pantoea</taxon>
    </lineage>
</organism>
<evidence type="ECO:0000256" key="1">
    <source>
        <dbReference type="SAM" id="Phobius"/>
    </source>
</evidence>
<dbReference type="InterPro" id="IPR002656">
    <property type="entry name" value="Acyl_transf_3_dom"/>
</dbReference>
<evidence type="ECO:0000259" key="2">
    <source>
        <dbReference type="Pfam" id="PF01757"/>
    </source>
</evidence>
<keyword evidence="1" id="KW-0812">Transmembrane</keyword>
<evidence type="ECO:0000313" key="3">
    <source>
        <dbReference type="EMBL" id="AIR85706.1"/>
    </source>
</evidence>
<keyword evidence="1" id="KW-1133">Transmembrane helix</keyword>
<sequence length="393" mass="44670">MYIMIMVVSFCLALLILHACSYHRGIYNDKGVKSISGLRAFLASIVAFSHFVHYIYGLDQPWIYDKNYFAWFSEGNFFVNSGKFGVLLFFMISAFLFYRWLDNDTLTPAQLSGKLWRSRVRRIVPMFWFSGFVIFTIGALQGALVPPLQALKDAVLWLLFIGSYNVGEMSTAVVNSGVEWTLRLEWLLYLSIPVIYFLNRLTRGKYKTLLILSSIGVIFIIAVALRLYGKTYTDPRPVLGFAMGYFAYKFRDRFAGLRHSRSAAILSLGLAVFSLFFTSNTFFYVFFLISLTVIFFIVSSGNSLMGLLENKTLMSIGEVSYSLYLIHGVVLYGIEQIPPTLYPHNYWMFTLLSTLFFVAAFYVAKMTYLWVEKPFIGSSGGKSKAATKAAAEN</sequence>
<proteinExistence type="predicted"/>
<feature type="transmembrane region" description="Helical" evidence="1">
    <location>
        <begin position="346"/>
        <end position="364"/>
    </location>
</feature>
<feature type="transmembrane region" description="Helical" evidence="1">
    <location>
        <begin position="77"/>
        <end position="98"/>
    </location>
</feature>
<evidence type="ECO:0000313" key="4">
    <source>
        <dbReference type="Proteomes" id="UP000029495"/>
    </source>
</evidence>
<keyword evidence="1" id="KW-0472">Membrane</keyword>
<feature type="transmembrane region" description="Helical" evidence="1">
    <location>
        <begin position="284"/>
        <end position="304"/>
    </location>
</feature>
<feature type="domain" description="Acyltransferase 3" evidence="2">
    <location>
        <begin position="33"/>
        <end position="363"/>
    </location>
</feature>
<name>A0ABM5RIB1_9GAMM</name>
<dbReference type="InterPro" id="IPR050879">
    <property type="entry name" value="Acyltransferase_3"/>
</dbReference>
<keyword evidence="3" id="KW-0808">Transferase</keyword>
<dbReference type="Proteomes" id="UP000029495">
    <property type="component" value="Chromosome"/>
</dbReference>
<reference evidence="3 4" key="1">
    <citation type="submission" date="2014-09" db="EMBL/GenBank/DDBJ databases">
        <authorList>
            <person name="Chan K.-G."/>
        </authorList>
    </citation>
    <scope>NUCLEOTIDE SEQUENCE [LARGE SCALE GENOMIC DNA]</scope>
    <source>
        <strain evidence="3 4">ND04</strain>
    </source>
</reference>
<dbReference type="GO" id="GO:0016746">
    <property type="term" value="F:acyltransferase activity"/>
    <property type="evidence" value="ECO:0007669"/>
    <property type="project" value="UniProtKB-KW"/>
</dbReference>